<gene>
    <name evidence="2" type="ORF">ECRASSUSDP1_LOCUS14820</name>
</gene>
<organism evidence="2 3">
    <name type="scientific">Euplotes crassus</name>
    <dbReference type="NCBI Taxonomy" id="5936"/>
    <lineage>
        <taxon>Eukaryota</taxon>
        <taxon>Sar</taxon>
        <taxon>Alveolata</taxon>
        <taxon>Ciliophora</taxon>
        <taxon>Intramacronucleata</taxon>
        <taxon>Spirotrichea</taxon>
        <taxon>Hypotrichia</taxon>
        <taxon>Euplotida</taxon>
        <taxon>Euplotidae</taxon>
        <taxon>Moneuplotes</taxon>
    </lineage>
</organism>
<proteinExistence type="predicted"/>
<sequence length="369" mass="42079">MEGSEKTAKKYSRRKDIIFRNTLDEDYLPFQSVKPSMKEYTQEELKKKDAPDIGNYSEANVMRTFKGKAAPIFNKDKLVYNKKTHEWYKVLDLKTDDQYNPTWASIMKKDGVDAIEISKPEEFDEFKNSLKIFINITKDGDDTMTIEVNPKIYEKFETAFEGPFEGAGAALMGCKLFFKGQVIDKDQNLSSIDGIKDGDYFLASEGFGKPFKFNRFPDVNNSWGWSNSGNSPDGIMFKPTQSIKVCGFSTFAARTKDSYELKYRVRIDGVDVEEETVIASGWENEHYYRHKLKGIYNAPAGSKIEFTCWIAESLSSHSYVETFSGQNGQNYKDIQNEHMGLFEIDSGGDSSNGTSVWSGHFPEIFYYLG</sequence>
<dbReference type="InterPro" id="IPR038648">
    <property type="entry name" value="PHR_sf"/>
</dbReference>
<feature type="domain" description="PHR" evidence="1">
    <location>
        <begin position="214"/>
        <end position="367"/>
    </location>
</feature>
<reference evidence="2" key="1">
    <citation type="submission" date="2023-07" db="EMBL/GenBank/DDBJ databases">
        <authorList>
            <consortium name="AG Swart"/>
            <person name="Singh M."/>
            <person name="Singh A."/>
            <person name="Seah K."/>
            <person name="Emmerich C."/>
        </authorList>
    </citation>
    <scope>NUCLEOTIDE SEQUENCE</scope>
    <source>
        <strain evidence="2">DP1</strain>
    </source>
</reference>
<dbReference type="EMBL" id="CAMPGE010014825">
    <property type="protein sequence ID" value="CAI2373474.1"/>
    <property type="molecule type" value="Genomic_DNA"/>
</dbReference>
<dbReference type="Proteomes" id="UP001295684">
    <property type="component" value="Unassembled WGS sequence"/>
</dbReference>
<dbReference type="Gene3D" id="2.60.120.820">
    <property type="entry name" value="PHR domain"/>
    <property type="match status" value="1"/>
</dbReference>
<dbReference type="Pfam" id="PF08005">
    <property type="entry name" value="PHR"/>
    <property type="match status" value="1"/>
</dbReference>
<keyword evidence="3" id="KW-1185">Reference proteome</keyword>
<dbReference type="AlphaFoldDB" id="A0AAD2CWM3"/>
<evidence type="ECO:0000313" key="3">
    <source>
        <dbReference type="Proteomes" id="UP001295684"/>
    </source>
</evidence>
<evidence type="ECO:0000313" key="2">
    <source>
        <dbReference type="EMBL" id="CAI2373474.1"/>
    </source>
</evidence>
<comment type="caution">
    <text evidence="2">The sequence shown here is derived from an EMBL/GenBank/DDBJ whole genome shotgun (WGS) entry which is preliminary data.</text>
</comment>
<protein>
    <recommendedName>
        <fullName evidence="1">PHR domain-containing protein</fullName>
    </recommendedName>
</protein>
<accession>A0AAD2CWM3</accession>
<name>A0AAD2CWM3_EUPCR</name>
<evidence type="ECO:0000259" key="1">
    <source>
        <dbReference type="Pfam" id="PF08005"/>
    </source>
</evidence>
<dbReference type="InterPro" id="IPR012983">
    <property type="entry name" value="PHR"/>
</dbReference>